<evidence type="ECO:0000313" key="4">
    <source>
        <dbReference type="Proteomes" id="UP001159363"/>
    </source>
</evidence>
<evidence type="ECO:0000313" key="3">
    <source>
        <dbReference type="EMBL" id="KAJ8887996.1"/>
    </source>
</evidence>
<dbReference type="Gene3D" id="3.30.420.10">
    <property type="entry name" value="Ribonuclease H-like superfamily/Ribonuclease H"/>
    <property type="match status" value="1"/>
</dbReference>
<feature type="region of interest" description="Disordered" evidence="1">
    <location>
        <begin position="409"/>
        <end position="449"/>
    </location>
</feature>
<dbReference type="PANTHER" id="PTHR23022:SF134">
    <property type="entry name" value="TRANSPOSABLE ELEMENT TC1 TRANSPOSASE"/>
    <property type="match status" value="1"/>
</dbReference>
<feature type="compositionally biased region" description="Polar residues" evidence="1">
    <location>
        <begin position="439"/>
        <end position="449"/>
    </location>
</feature>
<dbReference type="InterPro" id="IPR052338">
    <property type="entry name" value="Transposase_5"/>
</dbReference>
<protein>
    <recommendedName>
        <fullName evidence="2">Tc1-like transposase DDE domain-containing protein</fullName>
    </recommendedName>
</protein>
<organism evidence="3 4">
    <name type="scientific">Dryococelus australis</name>
    <dbReference type="NCBI Taxonomy" id="614101"/>
    <lineage>
        <taxon>Eukaryota</taxon>
        <taxon>Metazoa</taxon>
        <taxon>Ecdysozoa</taxon>
        <taxon>Arthropoda</taxon>
        <taxon>Hexapoda</taxon>
        <taxon>Insecta</taxon>
        <taxon>Pterygota</taxon>
        <taxon>Neoptera</taxon>
        <taxon>Polyneoptera</taxon>
        <taxon>Phasmatodea</taxon>
        <taxon>Verophasmatodea</taxon>
        <taxon>Anareolatae</taxon>
        <taxon>Phasmatidae</taxon>
        <taxon>Eurycanthinae</taxon>
        <taxon>Dryococelus</taxon>
    </lineage>
</organism>
<gene>
    <name evidence="3" type="ORF">PR048_007481</name>
</gene>
<sequence>MRVIEVIWSSTRMKRGGTGDPRENSLTNGIVQHDSHMRKSGVTRPRIEPHQAQIAGRWADESAGTLSHLLPFHRRPIVRFPEEKRPDLSLISGTSMPPVVFLCVLSLAPLIANERARYGAVVTNSLDSHSGGPGFDYLSGHPDFGFPWFPEITPGECWDGSLTKAMAASFPNPSSLTSVDLCFTAFGVGPLVFVRGSMNTEAYCNILDNEMLPKLWRFYGMDPCYFQDDNVRCHVSRATMQWYADNNVRRLDWPTQSPDLNPIEHLWDELDRRVRARQARPNSIAQLMEWLQEQWKRIPMDVLQTLLESMPDRVAAVIASRGEVLSRGERSLRQKAIDVISLACATQVRGTSGGWFRLCNTNRVGRKVVQCRGTEIDRTLPARSANPVFSLRSDTGGMRYLATANQHQCGRCRDTPSPVEGPGGQVERDGGVGPGQRTPELSYSRDPQTINTGAYLSPVTTIDTATLEGGNTSACAPFSARPLLANTSSPLPPLSADGAGCGVETGAPREYTAVTPAPFTLTRRSGLAPPPPPAEDRTRLTVVRASEVSMKQCWNGRAGETGNPRENLPTSGIVRHDCHMRKSGVNRSGIEPGWPWWEASSAANRNI</sequence>
<evidence type="ECO:0000256" key="1">
    <source>
        <dbReference type="SAM" id="MobiDB-lite"/>
    </source>
</evidence>
<reference evidence="3 4" key="1">
    <citation type="submission" date="2023-02" db="EMBL/GenBank/DDBJ databases">
        <title>LHISI_Scaffold_Assembly.</title>
        <authorList>
            <person name="Stuart O.P."/>
            <person name="Cleave R."/>
            <person name="Magrath M.J.L."/>
            <person name="Mikheyev A.S."/>
        </authorList>
    </citation>
    <scope>NUCLEOTIDE SEQUENCE [LARGE SCALE GENOMIC DNA]</scope>
    <source>
        <strain evidence="3">Daus_M_001</strain>
        <tissue evidence="3">Leg muscle</tissue>
    </source>
</reference>
<name>A0ABQ9HUG3_9NEOP</name>
<dbReference type="EMBL" id="JARBHB010000003">
    <property type="protein sequence ID" value="KAJ8887996.1"/>
    <property type="molecule type" value="Genomic_DNA"/>
</dbReference>
<dbReference type="Proteomes" id="UP001159363">
    <property type="component" value="Chromosome 3"/>
</dbReference>
<feature type="domain" description="Tc1-like transposase DDE" evidence="2">
    <location>
        <begin position="228"/>
        <end position="278"/>
    </location>
</feature>
<dbReference type="InterPro" id="IPR036397">
    <property type="entry name" value="RNaseH_sf"/>
</dbReference>
<evidence type="ECO:0000259" key="2">
    <source>
        <dbReference type="Pfam" id="PF13358"/>
    </source>
</evidence>
<dbReference type="Pfam" id="PF13358">
    <property type="entry name" value="DDE_3"/>
    <property type="match status" value="1"/>
</dbReference>
<comment type="caution">
    <text evidence="3">The sequence shown here is derived from an EMBL/GenBank/DDBJ whole genome shotgun (WGS) entry which is preliminary data.</text>
</comment>
<dbReference type="InterPro" id="IPR038717">
    <property type="entry name" value="Tc1-like_DDE_dom"/>
</dbReference>
<accession>A0ABQ9HUG3</accession>
<keyword evidence="4" id="KW-1185">Reference proteome</keyword>
<dbReference type="PANTHER" id="PTHR23022">
    <property type="entry name" value="TRANSPOSABLE ELEMENT-RELATED"/>
    <property type="match status" value="1"/>
</dbReference>
<proteinExistence type="predicted"/>